<evidence type="ECO:0000256" key="3">
    <source>
        <dbReference type="ARBA" id="ARBA00022989"/>
    </source>
</evidence>
<feature type="transmembrane region" description="Helical" evidence="5">
    <location>
        <begin position="100"/>
        <end position="123"/>
    </location>
</feature>
<name>A0ABQ5ZY62_9GAMM</name>
<sequence length="158" mass="17148">MNMIDIGILVIVFASVLLAFWKGFVQQAISLAGWVVALLAARLLGKELAPLFGSIVTDPKIQLAVAYVVIVLVVILATKVVSSAFGTLVQKIGLGYLDRLLGILFGGLRGLIIVVLLVAVFSLTGLREGAAWQESQLLPYMEQIRDWTAGQFDDYSKR</sequence>
<dbReference type="RefSeq" id="WP_051610478.1">
    <property type="nucleotide sequence ID" value="NZ_BSOR01000040.1"/>
</dbReference>
<dbReference type="Proteomes" id="UP001156682">
    <property type="component" value="Unassembled WGS sequence"/>
</dbReference>
<organism evidence="6 7">
    <name type="scientific">Marinospirillum insulare</name>
    <dbReference type="NCBI Taxonomy" id="217169"/>
    <lineage>
        <taxon>Bacteria</taxon>
        <taxon>Pseudomonadati</taxon>
        <taxon>Pseudomonadota</taxon>
        <taxon>Gammaproteobacteria</taxon>
        <taxon>Oceanospirillales</taxon>
        <taxon>Oceanospirillaceae</taxon>
        <taxon>Marinospirillum</taxon>
    </lineage>
</organism>
<dbReference type="PANTHER" id="PTHR36926:SF1">
    <property type="entry name" value="COLICIN V PRODUCTION PROTEIN"/>
    <property type="match status" value="1"/>
</dbReference>
<feature type="transmembrane region" description="Helical" evidence="5">
    <location>
        <begin position="6"/>
        <end position="21"/>
    </location>
</feature>
<evidence type="ECO:0000313" key="6">
    <source>
        <dbReference type="EMBL" id="GLR64939.1"/>
    </source>
</evidence>
<dbReference type="PANTHER" id="PTHR36926">
    <property type="entry name" value="COLICIN V PRODUCTION PROTEIN"/>
    <property type="match status" value="1"/>
</dbReference>
<gene>
    <name evidence="6" type="ORF">GCM10007878_23770</name>
</gene>
<proteinExistence type="predicted"/>
<evidence type="ECO:0008006" key="8">
    <source>
        <dbReference type="Google" id="ProtNLM"/>
    </source>
</evidence>
<reference evidence="7" key="1">
    <citation type="journal article" date="2019" name="Int. J. Syst. Evol. Microbiol.">
        <title>The Global Catalogue of Microorganisms (GCM) 10K type strain sequencing project: providing services to taxonomists for standard genome sequencing and annotation.</title>
        <authorList>
            <consortium name="The Broad Institute Genomics Platform"/>
            <consortium name="The Broad Institute Genome Sequencing Center for Infectious Disease"/>
            <person name="Wu L."/>
            <person name="Ma J."/>
        </authorList>
    </citation>
    <scope>NUCLEOTIDE SEQUENCE [LARGE SCALE GENOMIC DNA]</scope>
    <source>
        <strain evidence="7">NBRC 100033</strain>
    </source>
</reference>
<dbReference type="InterPro" id="IPR003825">
    <property type="entry name" value="Colicin-V_CvpA"/>
</dbReference>
<evidence type="ECO:0000256" key="5">
    <source>
        <dbReference type="SAM" id="Phobius"/>
    </source>
</evidence>
<feature type="transmembrane region" description="Helical" evidence="5">
    <location>
        <begin position="28"/>
        <end position="45"/>
    </location>
</feature>
<comment type="caution">
    <text evidence="6">The sequence shown here is derived from an EMBL/GenBank/DDBJ whole genome shotgun (WGS) entry which is preliminary data.</text>
</comment>
<evidence type="ECO:0000313" key="7">
    <source>
        <dbReference type="Proteomes" id="UP001156682"/>
    </source>
</evidence>
<evidence type="ECO:0000256" key="4">
    <source>
        <dbReference type="ARBA" id="ARBA00023136"/>
    </source>
</evidence>
<feature type="transmembrane region" description="Helical" evidence="5">
    <location>
        <begin position="65"/>
        <end position="88"/>
    </location>
</feature>
<dbReference type="EMBL" id="BSOR01000040">
    <property type="protein sequence ID" value="GLR64939.1"/>
    <property type="molecule type" value="Genomic_DNA"/>
</dbReference>
<evidence type="ECO:0000256" key="1">
    <source>
        <dbReference type="ARBA" id="ARBA00004141"/>
    </source>
</evidence>
<keyword evidence="3 5" id="KW-1133">Transmembrane helix</keyword>
<keyword evidence="4 5" id="KW-0472">Membrane</keyword>
<dbReference type="Pfam" id="PF02674">
    <property type="entry name" value="Colicin_V"/>
    <property type="match status" value="1"/>
</dbReference>
<keyword evidence="2 5" id="KW-0812">Transmembrane</keyword>
<accession>A0ABQ5ZY62</accession>
<keyword evidence="7" id="KW-1185">Reference proteome</keyword>
<dbReference type="InterPro" id="IPR052719">
    <property type="entry name" value="CvpA-like"/>
</dbReference>
<evidence type="ECO:0000256" key="2">
    <source>
        <dbReference type="ARBA" id="ARBA00022692"/>
    </source>
</evidence>
<protein>
    <recommendedName>
        <fullName evidence="8">Membrane protein required for colicin V production</fullName>
    </recommendedName>
</protein>
<comment type="subcellular location">
    <subcellularLocation>
        <location evidence="1">Membrane</location>
        <topology evidence="1">Multi-pass membrane protein</topology>
    </subcellularLocation>
</comment>